<dbReference type="AlphaFoldDB" id="A0A098EDS3"/>
<keyword evidence="6 11" id="KW-0520">NAD</keyword>
<dbReference type="EC" id="1.8.1.4" evidence="2 13"/>
<evidence type="ECO:0000256" key="1">
    <source>
        <dbReference type="ARBA" id="ARBA00007532"/>
    </source>
</evidence>
<dbReference type="Pfam" id="PF07992">
    <property type="entry name" value="Pyr_redox_2"/>
    <property type="match status" value="1"/>
</dbReference>
<keyword evidence="3 13" id="KW-0285">Flavoprotein</keyword>
<evidence type="ECO:0000256" key="9">
    <source>
        <dbReference type="ARBA" id="ARBA00049187"/>
    </source>
</evidence>
<proteinExistence type="inferred from homology"/>
<dbReference type="PROSITE" id="PS00076">
    <property type="entry name" value="PYRIDINE_REDOX_1"/>
    <property type="match status" value="1"/>
</dbReference>
<evidence type="ECO:0000259" key="14">
    <source>
        <dbReference type="Pfam" id="PF02852"/>
    </source>
</evidence>
<dbReference type="GO" id="GO:0045252">
    <property type="term" value="C:oxoglutarate dehydrogenase complex"/>
    <property type="evidence" value="ECO:0007669"/>
    <property type="project" value="TreeGrafter"/>
</dbReference>
<protein>
    <recommendedName>
        <fullName evidence="2 13">Dihydrolipoyl dehydrogenase</fullName>
        <ecNumber evidence="2 13">1.8.1.4</ecNumber>
    </recommendedName>
</protein>
<dbReference type="NCBIfam" id="TIGR01350">
    <property type="entry name" value="lipoamide_DH"/>
    <property type="match status" value="1"/>
</dbReference>
<feature type="binding site" evidence="11">
    <location>
        <position position="209"/>
    </location>
    <ligand>
        <name>NAD(+)</name>
        <dbReference type="ChEBI" id="CHEBI:57540"/>
    </ligand>
</feature>
<feature type="domain" description="Pyridine nucleotide-disulphide oxidoreductase dimerisation" evidence="14">
    <location>
        <begin position="352"/>
        <end position="460"/>
    </location>
</feature>
<dbReference type="RefSeq" id="WP_044142599.1">
    <property type="nucleotide sequence ID" value="NZ_CCXQ01000013.1"/>
</dbReference>
<evidence type="ECO:0000256" key="3">
    <source>
        <dbReference type="ARBA" id="ARBA00022630"/>
    </source>
</evidence>
<dbReference type="InterPro" id="IPR004099">
    <property type="entry name" value="Pyr_nucl-diS_OxRdtase_dimer"/>
</dbReference>
<evidence type="ECO:0000256" key="5">
    <source>
        <dbReference type="ARBA" id="ARBA00023002"/>
    </source>
</evidence>
<dbReference type="PANTHER" id="PTHR22912">
    <property type="entry name" value="DISULFIDE OXIDOREDUCTASE"/>
    <property type="match status" value="1"/>
</dbReference>
<organism evidence="16 17">
    <name type="scientific">Anaplasma phagocytophilum</name>
    <name type="common">Ehrlichia phagocytophila</name>
    <dbReference type="NCBI Taxonomy" id="948"/>
    <lineage>
        <taxon>Bacteria</taxon>
        <taxon>Pseudomonadati</taxon>
        <taxon>Pseudomonadota</taxon>
        <taxon>Alphaproteobacteria</taxon>
        <taxon>Rickettsiales</taxon>
        <taxon>Anaplasmataceae</taxon>
        <taxon>Anaplasma</taxon>
        <taxon>phagocytophilum group</taxon>
    </lineage>
</organism>
<evidence type="ECO:0000256" key="2">
    <source>
        <dbReference type="ARBA" id="ARBA00012608"/>
    </source>
</evidence>
<dbReference type="GO" id="GO:0004148">
    <property type="term" value="F:dihydrolipoyl dehydrogenase (NADH) activity"/>
    <property type="evidence" value="ECO:0007669"/>
    <property type="project" value="UniProtKB-EC"/>
</dbReference>
<evidence type="ECO:0000256" key="4">
    <source>
        <dbReference type="ARBA" id="ARBA00022827"/>
    </source>
</evidence>
<evidence type="ECO:0000256" key="12">
    <source>
        <dbReference type="PIRSR" id="PIRSR000350-4"/>
    </source>
</evidence>
<dbReference type="Gene3D" id="3.50.50.60">
    <property type="entry name" value="FAD/NAD(P)-binding domain"/>
    <property type="match status" value="2"/>
</dbReference>
<sequence>MSSSNYDVAVIGAGPGGYKCAIKAAKLGLSVVCIDKNSQWGGTCLRVGCIPSKAMLEYSYKFHSAKDLFPKLGVIAKDVAFDLKKMFEVRDNEIAMLSSGIDGLFSAAGVHKLRAEAKIAGKKGDFFEVVLSNQDGSPGQVLARNVVLATGSTPTSLPGIDVDGDSVIFSDGALSMDVPKRLLVIGGGAIGLEMSSIWSRLGSEVTVVEYADKIASGFDADISKALQGFLEKQGIKFNLAQKVVSVAKGNTGLLVNCESVVNGAMASMEVDKVLVAVGRSPSIAGVVAMDGLLLDNRGFVCVNNRYETSIKGIYAIGDVIGGAMLAHKAEIEGHAVAELIAGNVTQVDYGVIPAVIYTHPAAASVGRGEESLKSVNYKYKVGKSSFAANGRARVACDSDGFVKVIACKETDVILGVHIVGAHADTMINEAAVALGYRATAKDICHICHSHPDVNEVFRDACEVVSHKR</sequence>
<dbReference type="PIRSF" id="PIRSF000350">
    <property type="entry name" value="Mercury_reductase_MerA"/>
    <property type="match status" value="1"/>
</dbReference>
<keyword evidence="4 11" id="KW-0274">FAD</keyword>
<evidence type="ECO:0000256" key="13">
    <source>
        <dbReference type="RuleBase" id="RU003692"/>
    </source>
</evidence>
<name>A0A098EDS3_ANAPH</name>
<evidence type="ECO:0000256" key="6">
    <source>
        <dbReference type="ARBA" id="ARBA00023027"/>
    </source>
</evidence>
<reference evidence="16 17" key="1">
    <citation type="submission" date="2014-09" db="EMBL/GenBank/DDBJ databases">
        <authorList>
            <person name="Loux Valentin"/>
            <person name="Dugat Thibaut"/>
        </authorList>
    </citation>
    <scope>NUCLEOTIDE SEQUENCE [LARGE SCALE GENOMIC DNA]</scope>
    <source>
        <strain evidence="16 17">BOV-10_179</strain>
    </source>
</reference>
<dbReference type="InterPro" id="IPR001100">
    <property type="entry name" value="Pyr_nuc-diS_OxRdtase"/>
</dbReference>
<dbReference type="PRINTS" id="PR00368">
    <property type="entry name" value="FADPNR"/>
</dbReference>
<evidence type="ECO:0000256" key="11">
    <source>
        <dbReference type="PIRSR" id="PIRSR000350-3"/>
    </source>
</evidence>
<feature type="binding site" evidence="11">
    <location>
        <begin position="186"/>
        <end position="193"/>
    </location>
    <ligand>
        <name>NAD(+)</name>
        <dbReference type="ChEBI" id="CHEBI:57540"/>
    </ligand>
</feature>
<dbReference type="InterPro" id="IPR016156">
    <property type="entry name" value="FAD/NAD-linked_Rdtase_dimer_sf"/>
</dbReference>
<dbReference type="Proteomes" id="UP000055047">
    <property type="component" value="Unassembled WGS sequence"/>
</dbReference>
<feature type="binding site" evidence="11">
    <location>
        <begin position="324"/>
        <end position="327"/>
    </location>
    <ligand>
        <name>FAD</name>
        <dbReference type="ChEBI" id="CHEBI:57692"/>
    </ligand>
</feature>
<comment type="miscellaneous">
    <text evidence="13">The active site is a redox-active disulfide bond.</text>
</comment>
<keyword evidence="7" id="KW-1015">Disulfide bond</keyword>
<gene>
    <name evidence="16" type="primary">lpdA-2</name>
    <name evidence="16" type="ORF">ANAPHAGO_00971</name>
</gene>
<feature type="active site" description="Proton acceptor" evidence="10">
    <location>
        <position position="450"/>
    </location>
</feature>
<dbReference type="EMBL" id="CCXQ01000013">
    <property type="protein sequence ID" value="CEG20418.1"/>
    <property type="molecule type" value="Genomic_DNA"/>
</dbReference>
<keyword evidence="8 13" id="KW-0676">Redox-active center</keyword>
<keyword evidence="5 13" id="KW-0560">Oxidoreductase</keyword>
<evidence type="ECO:0000313" key="17">
    <source>
        <dbReference type="Proteomes" id="UP000055047"/>
    </source>
</evidence>
<dbReference type="PRINTS" id="PR00411">
    <property type="entry name" value="PNDRDTASEI"/>
</dbReference>
<keyword evidence="11" id="KW-0547">Nucleotide-binding</keyword>
<feature type="binding site" evidence="11">
    <location>
        <begin position="150"/>
        <end position="152"/>
    </location>
    <ligand>
        <name>FAD</name>
        <dbReference type="ChEBI" id="CHEBI:57692"/>
    </ligand>
</feature>
<dbReference type="InterPro" id="IPR006258">
    <property type="entry name" value="Lipoamide_DH"/>
</dbReference>
<evidence type="ECO:0000313" key="16">
    <source>
        <dbReference type="EMBL" id="CEG20418.1"/>
    </source>
</evidence>
<dbReference type="FunFam" id="3.30.390.30:FF:000001">
    <property type="entry name" value="Dihydrolipoyl dehydrogenase"/>
    <property type="match status" value="1"/>
</dbReference>
<feature type="domain" description="FAD/NAD(P)-binding" evidence="15">
    <location>
        <begin position="6"/>
        <end position="333"/>
    </location>
</feature>
<dbReference type="Gene3D" id="3.30.390.30">
    <property type="match status" value="1"/>
</dbReference>
<dbReference type="InterPro" id="IPR036188">
    <property type="entry name" value="FAD/NAD-bd_sf"/>
</dbReference>
<dbReference type="PANTHER" id="PTHR22912:SF151">
    <property type="entry name" value="DIHYDROLIPOYL DEHYDROGENASE, MITOCHONDRIAL"/>
    <property type="match status" value="1"/>
</dbReference>
<comment type="similarity">
    <text evidence="1 13">Belongs to the class-I pyridine nucleotide-disulfide oxidoreductase family.</text>
</comment>
<feature type="binding site" evidence="11">
    <location>
        <position position="318"/>
    </location>
    <ligand>
        <name>FAD</name>
        <dbReference type="ChEBI" id="CHEBI:57692"/>
    </ligand>
</feature>
<dbReference type="SUPFAM" id="SSF55424">
    <property type="entry name" value="FAD/NAD-linked reductases, dimerisation (C-terminal) domain"/>
    <property type="match status" value="1"/>
</dbReference>
<evidence type="ECO:0000256" key="10">
    <source>
        <dbReference type="PIRSR" id="PIRSR000350-2"/>
    </source>
</evidence>
<comment type="cofactor">
    <cofactor evidence="11 13">
        <name>FAD</name>
        <dbReference type="ChEBI" id="CHEBI:57692"/>
    </cofactor>
    <text evidence="11 13">Binds 1 FAD per subunit.</text>
</comment>
<feature type="binding site" evidence="11">
    <location>
        <position position="53"/>
    </location>
    <ligand>
        <name>FAD</name>
        <dbReference type="ChEBI" id="CHEBI:57692"/>
    </ligand>
</feature>
<evidence type="ECO:0000256" key="7">
    <source>
        <dbReference type="ARBA" id="ARBA00023157"/>
    </source>
</evidence>
<dbReference type="GO" id="GO:0006103">
    <property type="term" value="P:2-oxoglutarate metabolic process"/>
    <property type="evidence" value="ECO:0007669"/>
    <property type="project" value="TreeGrafter"/>
</dbReference>
<dbReference type="InterPro" id="IPR023753">
    <property type="entry name" value="FAD/NAD-binding_dom"/>
</dbReference>
<dbReference type="GO" id="GO:0050660">
    <property type="term" value="F:flavin adenine dinucleotide binding"/>
    <property type="evidence" value="ECO:0007669"/>
    <property type="project" value="InterPro"/>
</dbReference>
<dbReference type="Pfam" id="PF02852">
    <property type="entry name" value="Pyr_redox_dim"/>
    <property type="match status" value="1"/>
</dbReference>
<feature type="disulfide bond" description="Redox-active" evidence="12">
    <location>
        <begin position="44"/>
        <end position="49"/>
    </location>
</feature>
<evidence type="ECO:0000259" key="15">
    <source>
        <dbReference type="Pfam" id="PF07992"/>
    </source>
</evidence>
<dbReference type="InterPro" id="IPR012999">
    <property type="entry name" value="Pyr_OxRdtase_I_AS"/>
</dbReference>
<feature type="binding site" evidence="11">
    <location>
        <position position="278"/>
    </location>
    <ligand>
        <name>NAD(+)</name>
        <dbReference type="ChEBI" id="CHEBI:57540"/>
    </ligand>
</feature>
<dbReference type="InterPro" id="IPR050151">
    <property type="entry name" value="Class-I_Pyr_Nuc-Dis_Oxidored"/>
</dbReference>
<comment type="catalytic activity">
    <reaction evidence="9 13">
        <text>N(6)-[(R)-dihydrolipoyl]-L-lysyl-[protein] + NAD(+) = N(6)-[(R)-lipoyl]-L-lysyl-[protein] + NADH + H(+)</text>
        <dbReference type="Rhea" id="RHEA:15045"/>
        <dbReference type="Rhea" id="RHEA-COMP:10474"/>
        <dbReference type="Rhea" id="RHEA-COMP:10475"/>
        <dbReference type="ChEBI" id="CHEBI:15378"/>
        <dbReference type="ChEBI" id="CHEBI:57540"/>
        <dbReference type="ChEBI" id="CHEBI:57945"/>
        <dbReference type="ChEBI" id="CHEBI:83099"/>
        <dbReference type="ChEBI" id="CHEBI:83100"/>
        <dbReference type="EC" id="1.8.1.4"/>
    </reaction>
</comment>
<dbReference type="SUPFAM" id="SSF51905">
    <property type="entry name" value="FAD/NAD(P)-binding domain"/>
    <property type="match status" value="1"/>
</dbReference>
<evidence type="ECO:0000256" key="8">
    <source>
        <dbReference type="ARBA" id="ARBA00023284"/>
    </source>
</evidence>
<accession>A0A098EDS3</accession>